<reference evidence="1 2" key="1">
    <citation type="submission" date="2019-06" db="EMBL/GenBank/DDBJ databases">
        <title>Genome analyses of bacteria isolated from kimchi.</title>
        <authorList>
            <person name="Lee S."/>
            <person name="Ahn S."/>
            <person name="Roh S."/>
        </authorList>
    </citation>
    <scope>NUCLEOTIDE SEQUENCE [LARGE SCALE GENOMIC DNA]</scope>
    <source>
        <strain evidence="1 2">CBA4606</strain>
    </source>
</reference>
<evidence type="ECO:0000313" key="2">
    <source>
        <dbReference type="Proteomes" id="UP000321272"/>
    </source>
</evidence>
<dbReference type="OrthoDB" id="8563547at2"/>
<protein>
    <submittedName>
        <fullName evidence="1">Uncharacterized protein</fullName>
    </submittedName>
</protein>
<dbReference type="AlphaFoldDB" id="A0A5B8SND0"/>
<dbReference type="RefSeq" id="WP_147183724.1">
    <property type="nucleotide sequence ID" value="NZ_CP042382.1"/>
</dbReference>
<evidence type="ECO:0000313" key="1">
    <source>
        <dbReference type="EMBL" id="QEA38662.1"/>
    </source>
</evidence>
<name>A0A5B8SND0_9GAMM</name>
<dbReference type="KEGG" id="paur:FGL86_05960"/>
<accession>A0A5B8SND0</accession>
<proteinExistence type="predicted"/>
<organism evidence="1 2">
    <name type="scientific">Pistricoccus aurantiacus</name>
    <dbReference type="NCBI Taxonomy" id="1883414"/>
    <lineage>
        <taxon>Bacteria</taxon>
        <taxon>Pseudomonadati</taxon>
        <taxon>Pseudomonadota</taxon>
        <taxon>Gammaproteobacteria</taxon>
        <taxon>Oceanospirillales</taxon>
        <taxon>Halomonadaceae</taxon>
        <taxon>Pistricoccus</taxon>
    </lineage>
</organism>
<sequence>MNSSLKQTQVDAGQLAYRELGWVLPVEVLRSAAGFYLGTSNEDDFPVSRESVEYFKTQEQAEQALNSGNWTQRHDS</sequence>
<keyword evidence="2" id="KW-1185">Reference proteome</keyword>
<dbReference type="EMBL" id="CP042382">
    <property type="protein sequence ID" value="QEA38662.1"/>
    <property type="molecule type" value="Genomic_DNA"/>
</dbReference>
<gene>
    <name evidence="1" type="ORF">FGL86_05960</name>
</gene>
<dbReference type="Proteomes" id="UP000321272">
    <property type="component" value="Chromosome"/>
</dbReference>